<evidence type="ECO:0000313" key="2">
    <source>
        <dbReference type="Proteomes" id="UP001370490"/>
    </source>
</evidence>
<dbReference type="Proteomes" id="UP001370490">
    <property type="component" value="Unassembled WGS sequence"/>
</dbReference>
<reference evidence="1 2" key="1">
    <citation type="submission" date="2023-12" db="EMBL/GenBank/DDBJ databases">
        <title>A high-quality genome assembly for Dillenia turbinata (Dilleniales).</title>
        <authorList>
            <person name="Chanderbali A."/>
        </authorList>
    </citation>
    <scope>NUCLEOTIDE SEQUENCE [LARGE SCALE GENOMIC DNA]</scope>
    <source>
        <strain evidence="1">LSX21</strain>
        <tissue evidence="1">Leaf</tissue>
    </source>
</reference>
<proteinExistence type="predicted"/>
<dbReference type="InterPro" id="IPR053023">
    <property type="entry name" value="FLAP_modulator"/>
</dbReference>
<sequence>MGVQIFNNVFSRNSTDKVGGFELEKIQDVCKKVEAESGKIVSASERTLLVSEVLSIGILSYVAVEYFYLRNNLLMLQVAVKGKEKIEQIRRSLESIMRGSEKANPVELSMKLSNASSLLVDGLESCASACSSVTWEYRVCGGLASCFGKNLLKAQKKQIELNRGRKPDADGDQDEYLVVTFLVGIAGYKLSLPAIENKANLKEALDLLGSMPYEQIKLLRVLWTPLANGDLLTKENLHNRRERKHLKGIREVSS</sequence>
<dbReference type="InterPro" id="IPR010903">
    <property type="entry name" value="DUF1517"/>
</dbReference>
<organism evidence="1 2">
    <name type="scientific">Dillenia turbinata</name>
    <dbReference type="NCBI Taxonomy" id="194707"/>
    <lineage>
        <taxon>Eukaryota</taxon>
        <taxon>Viridiplantae</taxon>
        <taxon>Streptophyta</taxon>
        <taxon>Embryophyta</taxon>
        <taxon>Tracheophyta</taxon>
        <taxon>Spermatophyta</taxon>
        <taxon>Magnoliopsida</taxon>
        <taxon>eudicotyledons</taxon>
        <taxon>Gunneridae</taxon>
        <taxon>Pentapetalae</taxon>
        <taxon>Dilleniales</taxon>
        <taxon>Dilleniaceae</taxon>
        <taxon>Dillenia</taxon>
    </lineage>
</organism>
<dbReference type="AlphaFoldDB" id="A0AAN8W7F0"/>
<accession>A0AAN8W7F0</accession>
<dbReference type="EMBL" id="JBAMMX010000001">
    <property type="protein sequence ID" value="KAK6946630.1"/>
    <property type="molecule type" value="Genomic_DNA"/>
</dbReference>
<name>A0AAN8W7F0_9MAGN</name>
<evidence type="ECO:0000313" key="1">
    <source>
        <dbReference type="EMBL" id="KAK6946630.1"/>
    </source>
</evidence>
<gene>
    <name evidence="1" type="ORF">RJ641_000103</name>
</gene>
<keyword evidence="2" id="KW-1185">Reference proteome</keyword>
<comment type="caution">
    <text evidence="1">The sequence shown here is derived from an EMBL/GenBank/DDBJ whole genome shotgun (WGS) entry which is preliminary data.</text>
</comment>
<dbReference type="PANTHER" id="PTHR33975:SF2">
    <property type="entry name" value="MYELIN-ASSOCIATED OLIGODENDROCYTE BASIC PROTEIN"/>
    <property type="match status" value="1"/>
</dbReference>
<dbReference type="PANTHER" id="PTHR33975">
    <property type="entry name" value="MYELIN-ASSOCIATED OLIGODENDROCYTE BASIC PROTEIN"/>
    <property type="match status" value="1"/>
</dbReference>
<dbReference type="Pfam" id="PF07466">
    <property type="entry name" value="DUF1517"/>
    <property type="match status" value="1"/>
</dbReference>
<protein>
    <submittedName>
        <fullName evidence="1">Uncharacterized protein</fullName>
    </submittedName>
</protein>